<dbReference type="Pfam" id="PF01535">
    <property type="entry name" value="PPR"/>
    <property type="match status" value="5"/>
</dbReference>
<evidence type="ECO:0000313" key="5">
    <source>
        <dbReference type="EnsemblPlants" id="cds.evm.model.01.203"/>
    </source>
</evidence>
<sequence length="572" mass="64716">MAITLSHCNYYHHHQHSLASRKVPTTTRLNDSKSKQDSAVVVNNNPKKSRTLQTSILRTHINSGHTRDAISLFEKINHSDAYTWNLMIRGFACGASFSLEEGEKVHGKLFKIGLDSDICVCNSLISMYCKLGFVQCAEKVFEEMPVKDLVSWNSLISGYVTVGDGRSSLARLLEMQMLGIKPDRFTMISSINACSIECLIRNGKEIHGQVLKCGFELDIMIQTSLLDMYSKCGRVDLAERLFHEISPRNVVAWNAMIGGKGFLPHIVLETALIDVYGAFGKPKLAEYIFDRMEEKGLVTWNSMIATFAQNGWNKEALKLFQELLNKPLIPDAITMASVVPAYSEVSSLREGKQIHGYISKSEHNKNSYILNSLVYIISGMVDEGWKFYNSMKTDYNIDCGIEHCGCILDLLGRAVGRWDDVERIKSLMEQRGLDKTVGCSIVETKYKTHRFINDDRSHIQTDMIYHVLGILLRKIEENRSTHCSITKFRPIDLKNKRSKSSDYHSVRLATCFGLISTKVGSPVVVRKNTRVCKDCHGAIKKISVITKREIIVGDSKVFHHFRDGNCSCRDYW</sequence>
<evidence type="ECO:0000256" key="3">
    <source>
        <dbReference type="PROSITE-ProRule" id="PRU00708"/>
    </source>
</evidence>
<dbReference type="Gene3D" id="1.25.40.10">
    <property type="entry name" value="Tetratricopeptide repeat domain"/>
    <property type="match status" value="3"/>
</dbReference>
<reference evidence="5" key="1">
    <citation type="submission" date="2018-11" db="EMBL/GenBank/DDBJ databases">
        <authorList>
            <person name="Grassa J C."/>
        </authorList>
    </citation>
    <scope>NUCLEOTIDE SEQUENCE [LARGE SCALE GENOMIC DNA]</scope>
</reference>
<feature type="repeat" description="PPR" evidence="3">
    <location>
        <begin position="117"/>
        <end position="151"/>
    </location>
</feature>
<evidence type="ECO:0000313" key="6">
    <source>
        <dbReference type="Proteomes" id="UP000596661"/>
    </source>
</evidence>
<dbReference type="EMBL" id="UZAU01000007">
    <property type="status" value="NOT_ANNOTATED_CDS"/>
    <property type="molecule type" value="Genomic_DNA"/>
</dbReference>
<protein>
    <recommendedName>
        <fullName evidence="4">DYW domain-containing protein</fullName>
    </recommendedName>
</protein>
<dbReference type="EnsemblPlants" id="evm.model.01.203">
    <property type="protein sequence ID" value="cds.evm.model.01.203"/>
    <property type="gene ID" value="evm.TU.01.203"/>
</dbReference>
<evidence type="ECO:0000256" key="2">
    <source>
        <dbReference type="ARBA" id="ARBA00022737"/>
    </source>
</evidence>
<dbReference type="InterPro" id="IPR032867">
    <property type="entry name" value="DYW_dom"/>
</dbReference>
<dbReference type="PANTHER" id="PTHR47926">
    <property type="entry name" value="PENTATRICOPEPTIDE REPEAT-CONTAINING PROTEIN"/>
    <property type="match status" value="1"/>
</dbReference>
<dbReference type="InterPro" id="IPR002885">
    <property type="entry name" value="PPR_rpt"/>
</dbReference>
<dbReference type="Pfam" id="PF14432">
    <property type="entry name" value="DYW_deaminase"/>
    <property type="match status" value="1"/>
</dbReference>
<comment type="similarity">
    <text evidence="1">Belongs to the PPR family. PCMP-H subfamily.</text>
</comment>
<feature type="domain" description="DYW" evidence="4">
    <location>
        <begin position="503"/>
        <end position="572"/>
    </location>
</feature>
<dbReference type="PANTHER" id="PTHR47926:SF359">
    <property type="entry name" value="PENTACOTRIPEPTIDE-REPEAT REGION OF PRORP DOMAIN-CONTAINING PROTEIN"/>
    <property type="match status" value="1"/>
</dbReference>
<dbReference type="InterPro" id="IPR046960">
    <property type="entry name" value="PPR_At4g14850-like_plant"/>
</dbReference>
<keyword evidence="6" id="KW-1185">Reference proteome</keyword>
<name>A0A803NJG3_CANSA</name>
<dbReference type="GO" id="GO:0008270">
    <property type="term" value="F:zinc ion binding"/>
    <property type="evidence" value="ECO:0007669"/>
    <property type="project" value="InterPro"/>
</dbReference>
<accession>A0A803NJG3</accession>
<dbReference type="AlphaFoldDB" id="A0A803NJG3"/>
<reference evidence="5" key="2">
    <citation type="submission" date="2021-03" db="UniProtKB">
        <authorList>
            <consortium name="EnsemblPlants"/>
        </authorList>
    </citation>
    <scope>IDENTIFICATION</scope>
</reference>
<dbReference type="PROSITE" id="PS51375">
    <property type="entry name" value="PPR"/>
    <property type="match status" value="3"/>
</dbReference>
<dbReference type="GO" id="GO:0009451">
    <property type="term" value="P:RNA modification"/>
    <property type="evidence" value="ECO:0007669"/>
    <property type="project" value="InterPro"/>
</dbReference>
<dbReference type="GO" id="GO:0003723">
    <property type="term" value="F:RNA binding"/>
    <property type="evidence" value="ECO:0007669"/>
    <property type="project" value="InterPro"/>
</dbReference>
<keyword evidence="2" id="KW-0677">Repeat</keyword>
<dbReference type="InterPro" id="IPR011990">
    <property type="entry name" value="TPR-like_helical_dom_sf"/>
</dbReference>
<evidence type="ECO:0000256" key="1">
    <source>
        <dbReference type="ARBA" id="ARBA00006643"/>
    </source>
</evidence>
<feature type="repeat" description="PPR" evidence="3">
    <location>
        <begin position="296"/>
        <end position="330"/>
    </location>
</feature>
<feature type="repeat" description="PPR" evidence="3">
    <location>
        <begin position="218"/>
        <end position="252"/>
    </location>
</feature>
<dbReference type="Gramene" id="evm.model.01.203">
    <property type="protein sequence ID" value="cds.evm.model.01.203"/>
    <property type="gene ID" value="evm.TU.01.203"/>
</dbReference>
<organism evidence="5 6">
    <name type="scientific">Cannabis sativa</name>
    <name type="common">Hemp</name>
    <name type="synonym">Marijuana</name>
    <dbReference type="NCBI Taxonomy" id="3483"/>
    <lineage>
        <taxon>Eukaryota</taxon>
        <taxon>Viridiplantae</taxon>
        <taxon>Streptophyta</taxon>
        <taxon>Embryophyta</taxon>
        <taxon>Tracheophyta</taxon>
        <taxon>Spermatophyta</taxon>
        <taxon>Magnoliopsida</taxon>
        <taxon>eudicotyledons</taxon>
        <taxon>Gunneridae</taxon>
        <taxon>Pentapetalae</taxon>
        <taxon>rosids</taxon>
        <taxon>fabids</taxon>
        <taxon>Rosales</taxon>
        <taxon>Cannabaceae</taxon>
        <taxon>Cannabis</taxon>
    </lineage>
</organism>
<evidence type="ECO:0000259" key="4">
    <source>
        <dbReference type="Pfam" id="PF14432"/>
    </source>
</evidence>
<dbReference type="NCBIfam" id="TIGR00756">
    <property type="entry name" value="PPR"/>
    <property type="match status" value="4"/>
</dbReference>
<dbReference type="FunFam" id="1.25.40.10:FF:000073">
    <property type="entry name" value="Pentatricopeptide repeat-containing protein chloroplastic"/>
    <property type="match status" value="1"/>
</dbReference>
<proteinExistence type="inferred from homology"/>
<dbReference type="Proteomes" id="UP000596661">
    <property type="component" value="Chromosome 1"/>
</dbReference>